<evidence type="ECO:0000313" key="5">
    <source>
        <dbReference type="EMBL" id="KAK7084243.1"/>
    </source>
</evidence>
<protein>
    <submittedName>
        <fullName evidence="5">Chromatin accessibility complex protein 1</fullName>
    </submittedName>
</protein>
<dbReference type="AlphaFoldDB" id="A0AAN8XMA7"/>
<evidence type="ECO:0000256" key="3">
    <source>
        <dbReference type="SAM" id="MobiDB-lite"/>
    </source>
</evidence>
<dbReference type="GO" id="GO:0006338">
    <property type="term" value="P:chromatin remodeling"/>
    <property type="evidence" value="ECO:0007669"/>
    <property type="project" value="TreeGrafter"/>
</dbReference>
<dbReference type="InterPro" id="IPR050568">
    <property type="entry name" value="Transcr_DNA_Rep_Reg"/>
</dbReference>
<dbReference type="GO" id="GO:0008623">
    <property type="term" value="C:CHRAC"/>
    <property type="evidence" value="ECO:0007669"/>
    <property type="project" value="TreeGrafter"/>
</dbReference>
<keyword evidence="6" id="KW-1185">Reference proteome</keyword>
<proteinExistence type="predicted"/>
<dbReference type="PANTHER" id="PTHR10252">
    <property type="entry name" value="HISTONE-LIKE TRANSCRIPTION FACTOR CCAAT-RELATED"/>
    <property type="match status" value="1"/>
</dbReference>
<dbReference type="PANTHER" id="PTHR10252:SF54">
    <property type="entry name" value="CHROMATIN ACCESSIBILITY COMPLEX PROTEIN 1"/>
    <property type="match status" value="1"/>
</dbReference>
<gene>
    <name evidence="5" type="primary">CHRAC1</name>
    <name evidence="5" type="ORF">SK128_007321</name>
</gene>
<dbReference type="GO" id="GO:0006261">
    <property type="term" value="P:DNA-templated DNA replication"/>
    <property type="evidence" value="ECO:0007669"/>
    <property type="project" value="TreeGrafter"/>
</dbReference>
<dbReference type="CDD" id="cd22924">
    <property type="entry name" value="HFD_CHRAC1-like"/>
    <property type="match status" value="1"/>
</dbReference>
<feature type="non-terminal residue" evidence="5">
    <location>
        <position position="1"/>
    </location>
</feature>
<name>A0AAN8XMA7_HALRR</name>
<dbReference type="Proteomes" id="UP001381693">
    <property type="component" value="Unassembled WGS sequence"/>
</dbReference>
<dbReference type="InterPro" id="IPR003958">
    <property type="entry name" value="CBFA_NFYB_domain"/>
</dbReference>
<feature type="domain" description="Transcription factor CBF/NF-Y/archaeal histone" evidence="4">
    <location>
        <begin position="29"/>
        <end position="87"/>
    </location>
</feature>
<dbReference type="GO" id="GO:0046982">
    <property type="term" value="F:protein heterodimerization activity"/>
    <property type="evidence" value="ECO:0007669"/>
    <property type="project" value="InterPro"/>
</dbReference>
<comment type="subcellular location">
    <subcellularLocation>
        <location evidence="1">Nucleus</location>
    </subcellularLocation>
</comment>
<keyword evidence="2" id="KW-0539">Nucleus</keyword>
<comment type="caution">
    <text evidence="5">The sequence shown here is derived from an EMBL/GenBank/DDBJ whole genome shotgun (WGS) entry which is preliminary data.</text>
</comment>
<sequence>LETGMASSPEKSPESQQSTPRVGRSADLTLPTQRVKMIMKSCPDVETVPQESLHLITRATELFVQLLSTESRKQSPNKDRVNYDDLAEVVDICDRLDFLKEAIPKKLTWAQAQKLIAENESKVESFI</sequence>
<dbReference type="EMBL" id="JAXCGZ010002181">
    <property type="protein sequence ID" value="KAK7084243.1"/>
    <property type="molecule type" value="Genomic_DNA"/>
</dbReference>
<feature type="compositionally biased region" description="Low complexity" evidence="3">
    <location>
        <begin position="7"/>
        <end position="18"/>
    </location>
</feature>
<dbReference type="SUPFAM" id="SSF47113">
    <property type="entry name" value="Histone-fold"/>
    <property type="match status" value="1"/>
</dbReference>
<evidence type="ECO:0000259" key="4">
    <source>
        <dbReference type="Pfam" id="PF00808"/>
    </source>
</evidence>
<organism evidence="5 6">
    <name type="scientific">Halocaridina rubra</name>
    <name type="common">Hawaiian red shrimp</name>
    <dbReference type="NCBI Taxonomy" id="373956"/>
    <lineage>
        <taxon>Eukaryota</taxon>
        <taxon>Metazoa</taxon>
        <taxon>Ecdysozoa</taxon>
        <taxon>Arthropoda</taxon>
        <taxon>Crustacea</taxon>
        <taxon>Multicrustacea</taxon>
        <taxon>Malacostraca</taxon>
        <taxon>Eumalacostraca</taxon>
        <taxon>Eucarida</taxon>
        <taxon>Decapoda</taxon>
        <taxon>Pleocyemata</taxon>
        <taxon>Caridea</taxon>
        <taxon>Atyoidea</taxon>
        <taxon>Atyidae</taxon>
        <taxon>Halocaridina</taxon>
    </lineage>
</organism>
<evidence type="ECO:0000256" key="1">
    <source>
        <dbReference type="ARBA" id="ARBA00004123"/>
    </source>
</evidence>
<dbReference type="InterPro" id="IPR009072">
    <property type="entry name" value="Histone-fold"/>
</dbReference>
<feature type="region of interest" description="Disordered" evidence="3">
    <location>
        <begin position="1"/>
        <end position="30"/>
    </location>
</feature>
<evidence type="ECO:0000313" key="6">
    <source>
        <dbReference type="Proteomes" id="UP001381693"/>
    </source>
</evidence>
<dbReference type="Gene3D" id="1.10.20.10">
    <property type="entry name" value="Histone, subunit A"/>
    <property type="match status" value="1"/>
</dbReference>
<evidence type="ECO:0000256" key="2">
    <source>
        <dbReference type="ARBA" id="ARBA00023242"/>
    </source>
</evidence>
<dbReference type="Pfam" id="PF00808">
    <property type="entry name" value="CBFD_NFYB_HMF"/>
    <property type="match status" value="1"/>
</dbReference>
<accession>A0AAN8XMA7</accession>
<reference evidence="5 6" key="1">
    <citation type="submission" date="2023-11" db="EMBL/GenBank/DDBJ databases">
        <title>Halocaridina rubra genome assembly.</title>
        <authorList>
            <person name="Smith C."/>
        </authorList>
    </citation>
    <scope>NUCLEOTIDE SEQUENCE [LARGE SCALE GENOMIC DNA]</scope>
    <source>
        <strain evidence="5">EP-1</strain>
        <tissue evidence="5">Whole</tissue>
    </source>
</reference>